<gene>
    <name evidence="1" type="ORF">Fot_07072</name>
</gene>
<name>A0ABD1WUS2_9LAMI</name>
<dbReference type="Proteomes" id="UP001604277">
    <property type="component" value="Unassembled WGS sequence"/>
</dbReference>
<organism evidence="1 2">
    <name type="scientific">Forsythia ovata</name>
    <dbReference type="NCBI Taxonomy" id="205694"/>
    <lineage>
        <taxon>Eukaryota</taxon>
        <taxon>Viridiplantae</taxon>
        <taxon>Streptophyta</taxon>
        <taxon>Embryophyta</taxon>
        <taxon>Tracheophyta</taxon>
        <taxon>Spermatophyta</taxon>
        <taxon>Magnoliopsida</taxon>
        <taxon>eudicotyledons</taxon>
        <taxon>Gunneridae</taxon>
        <taxon>Pentapetalae</taxon>
        <taxon>asterids</taxon>
        <taxon>lamiids</taxon>
        <taxon>Lamiales</taxon>
        <taxon>Oleaceae</taxon>
        <taxon>Forsythieae</taxon>
        <taxon>Forsythia</taxon>
    </lineage>
</organism>
<comment type="caution">
    <text evidence="1">The sequence shown here is derived from an EMBL/GenBank/DDBJ whole genome shotgun (WGS) entry which is preliminary data.</text>
</comment>
<dbReference type="EMBL" id="JBFOLJ010000002">
    <property type="protein sequence ID" value="KAL2553453.1"/>
    <property type="molecule type" value="Genomic_DNA"/>
</dbReference>
<keyword evidence="1" id="KW-0540">Nuclease</keyword>
<proteinExistence type="predicted"/>
<keyword evidence="2" id="KW-1185">Reference proteome</keyword>
<keyword evidence="1" id="KW-0378">Hydrolase</keyword>
<keyword evidence="1" id="KW-0255">Endonuclease</keyword>
<dbReference type="AlphaFoldDB" id="A0ABD1WUS2"/>
<evidence type="ECO:0000313" key="2">
    <source>
        <dbReference type="Proteomes" id="UP001604277"/>
    </source>
</evidence>
<sequence>MSKLKANSGEKNENAYGGYHKLYFQLGGSWEATPPIAMSLLCWNALGLGGPWELNCLQRAIRENSLNLVFIIETKLFGSKAKRIRNLLGILNCFHLDNKGSGEIFFLWTNNWVINDAAMEDDSWPPLLTRINYQKKSLETADGCQKRLENFG</sequence>
<protein>
    <submittedName>
        <fullName evidence="1">Endonuclease/exonuclease/phosphatase</fullName>
    </submittedName>
</protein>
<accession>A0ABD1WUS2</accession>
<evidence type="ECO:0000313" key="1">
    <source>
        <dbReference type="EMBL" id="KAL2553453.1"/>
    </source>
</evidence>
<reference evidence="2" key="1">
    <citation type="submission" date="2024-07" db="EMBL/GenBank/DDBJ databases">
        <title>Two chromosome-level genome assemblies of Korean endemic species Abeliophyllum distichum and Forsythia ovata (Oleaceae).</title>
        <authorList>
            <person name="Jang H."/>
        </authorList>
    </citation>
    <scope>NUCLEOTIDE SEQUENCE [LARGE SCALE GENOMIC DNA]</scope>
</reference>
<dbReference type="GO" id="GO:0004519">
    <property type="term" value="F:endonuclease activity"/>
    <property type="evidence" value="ECO:0007669"/>
    <property type="project" value="UniProtKB-KW"/>
</dbReference>